<gene>
    <name evidence="4" type="ORF">SE17_05545</name>
</gene>
<keyword evidence="5" id="KW-1185">Reference proteome</keyword>
<organism evidence="4 5">
    <name type="scientific">Kouleothrix aurantiaca</name>
    <dbReference type="NCBI Taxonomy" id="186479"/>
    <lineage>
        <taxon>Bacteria</taxon>
        <taxon>Bacillati</taxon>
        <taxon>Chloroflexota</taxon>
        <taxon>Chloroflexia</taxon>
        <taxon>Chloroflexales</taxon>
        <taxon>Roseiflexineae</taxon>
        <taxon>Roseiflexaceae</taxon>
        <taxon>Kouleothrix</taxon>
    </lineage>
</organism>
<evidence type="ECO:0000259" key="3">
    <source>
        <dbReference type="Pfam" id="PF03787"/>
    </source>
</evidence>
<comment type="caution">
    <text evidence="4">The sequence shown here is derived from an EMBL/GenBank/DDBJ whole genome shotgun (WGS) entry which is preliminary data.</text>
</comment>
<dbReference type="InterPro" id="IPR005537">
    <property type="entry name" value="RAMP_III_fam"/>
</dbReference>
<dbReference type="AlphaFoldDB" id="A0A0P9DVL7"/>
<evidence type="ECO:0000256" key="2">
    <source>
        <dbReference type="SAM" id="MobiDB-lite"/>
    </source>
</evidence>
<dbReference type="InterPro" id="IPR052216">
    <property type="entry name" value="CRISPR_Csm3_endoribonuclease"/>
</dbReference>
<protein>
    <recommendedName>
        <fullName evidence="3">CRISPR type III-associated protein domain-containing protein</fullName>
    </recommendedName>
</protein>
<proteinExistence type="predicted"/>
<feature type="compositionally biased region" description="Pro residues" evidence="2">
    <location>
        <begin position="10"/>
        <end position="29"/>
    </location>
</feature>
<dbReference type="Proteomes" id="UP000050509">
    <property type="component" value="Unassembled WGS sequence"/>
</dbReference>
<accession>A0A0P9DVL7</accession>
<feature type="region of interest" description="Disordered" evidence="2">
    <location>
        <begin position="1"/>
        <end position="35"/>
    </location>
</feature>
<dbReference type="PANTHER" id="PTHR35579:SF3">
    <property type="entry name" value="CRISPR SYSTEM CMS ENDORIBONUCLEASE CSM3"/>
    <property type="match status" value="1"/>
</dbReference>
<reference evidence="4 5" key="1">
    <citation type="submission" date="2015-09" db="EMBL/GenBank/DDBJ databases">
        <title>Draft genome sequence of Kouleothrix aurantiaca JCM 19913.</title>
        <authorList>
            <person name="Hemp J."/>
        </authorList>
    </citation>
    <scope>NUCLEOTIDE SEQUENCE [LARGE SCALE GENOMIC DNA]</scope>
    <source>
        <strain evidence="4 5">COM-B</strain>
    </source>
</reference>
<evidence type="ECO:0000313" key="5">
    <source>
        <dbReference type="Proteomes" id="UP000050509"/>
    </source>
</evidence>
<sequence length="324" mass="35914">MSYRDRDNQPPLPKPYEFVPLPPGRPSTEPPAGHHRYREGYLNGMLTATIIARSPVHVASGLLEPTNNRQYPMAKAHFRTGGKPAIPGTSLKGCIRSIVEAITRSSVQVTRARELSQDYKAREIRERDRREQSARLDIAQRIFGALGYQGMVRFGDAALENGSTTIVPSVQLFRTHSESYNTYFDGREPRGRKFYMHGKLAQGSLPLEACPIESRFGLRMDFENIAPGELGLILIALGLGEKRFLPKLGGAKPACLGTIEVIDASLAALDTHAAYGEFDTAPETLELQPLLDAAKPQVLTMQLGKLADVLSWPREDRDCPDRNY</sequence>
<dbReference type="Pfam" id="PF03787">
    <property type="entry name" value="RAMPs"/>
    <property type="match status" value="1"/>
</dbReference>
<dbReference type="GO" id="GO:0051607">
    <property type="term" value="P:defense response to virus"/>
    <property type="evidence" value="ECO:0007669"/>
    <property type="project" value="UniProtKB-KW"/>
</dbReference>
<dbReference type="EMBL" id="LJCR01000105">
    <property type="protein sequence ID" value="KPV54146.1"/>
    <property type="molecule type" value="Genomic_DNA"/>
</dbReference>
<evidence type="ECO:0000313" key="4">
    <source>
        <dbReference type="EMBL" id="KPV54146.1"/>
    </source>
</evidence>
<feature type="domain" description="CRISPR type III-associated protein" evidence="3">
    <location>
        <begin position="50"/>
        <end position="234"/>
    </location>
</feature>
<evidence type="ECO:0000256" key="1">
    <source>
        <dbReference type="ARBA" id="ARBA00023118"/>
    </source>
</evidence>
<keyword evidence="1" id="KW-0051">Antiviral defense</keyword>
<dbReference type="PANTHER" id="PTHR35579">
    <property type="entry name" value="CRISPR SYSTEM CMS ENDORIBONUCLEASE CSM3"/>
    <property type="match status" value="1"/>
</dbReference>
<dbReference type="CDD" id="cd09726">
    <property type="entry name" value="RAMP_I_III"/>
    <property type="match status" value="1"/>
</dbReference>
<name>A0A0P9DVL7_9CHLR</name>